<organism evidence="2 3">
    <name type="scientific">Rhizophagus clarus</name>
    <dbReference type="NCBI Taxonomy" id="94130"/>
    <lineage>
        <taxon>Eukaryota</taxon>
        <taxon>Fungi</taxon>
        <taxon>Fungi incertae sedis</taxon>
        <taxon>Mucoromycota</taxon>
        <taxon>Glomeromycotina</taxon>
        <taxon>Glomeromycetes</taxon>
        <taxon>Glomerales</taxon>
        <taxon>Glomeraceae</taxon>
        <taxon>Rhizophagus</taxon>
    </lineage>
</organism>
<keyword evidence="3" id="KW-1185">Reference proteome</keyword>
<dbReference type="AlphaFoldDB" id="A0A2Z6QU11"/>
<proteinExistence type="predicted"/>
<evidence type="ECO:0000313" key="3">
    <source>
        <dbReference type="Proteomes" id="UP000247702"/>
    </source>
</evidence>
<accession>A0A2Z6QU11</accession>
<comment type="caution">
    <text evidence="2">The sequence shown here is derived from an EMBL/GenBank/DDBJ whole genome shotgun (WGS) entry which is preliminary data.</text>
</comment>
<sequence length="499" mass="56943">MYKIGTCFGCQKCLYCGVNLKIEICNCNKTAKPSKKNRTDLVKNAFTRVFSPISNPKQIDFIKNKNDSFAYGFDLAKGFQFSFCSTCNSSYQRLSDKKSKSNKKVRTSENVIQLEKNIEIINVESTTEISQESTMSDGSTFYNKSKCSNLETENEDSTELEIEVNYKLSIKKADGTSLPAKNYSVIISELDEFLLSIQNNITALLKDEKIDANDYNVSFKSEKTQGAGTLLVDVRDFENFKSEYTKLVAAKKVMLISITMNKKEKQVDVKRKKKETTSDDDIDHDEDSIPNIYNKNKVPKISDISLLDQRIGKNVTELRRETWCSMHNRHCLKDREPHVEISNMMFSTWATEMLNGLASVKDPPTHPLFAYTKNRSQHTLPQVSNDLQNSISPFFSNLFQALVAPQLLQQQISQQSPLQSPLQTTLVTHQSLPSMIEFLQQLDEAEETGDYYVKFLEGFEKQRVRVKHLYKLNDTQFEACGVTTIGDIETIRDAAKKYK</sequence>
<name>A0A2Z6QU11_9GLOM</name>
<reference evidence="2 3" key="1">
    <citation type="submission" date="2017-11" db="EMBL/GenBank/DDBJ databases">
        <title>The genome of Rhizophagus clarus HR1 reveals common genetic basis of auxotrophy among arbuscular mycorrhizal fungi.</title>
        <authorList>
            <person name="Kobayashi Y."/>
        </authorList>
    </citation>
    <scope>NUCLEOTIDE SEQUENCE [LARGE SCALE GENOMIC DNA]</scope>
    <source>
        <strain evidence="2 3">HR1</strain>
    </source>
</reference>
<protein>
    <recommendedName>
        <fullName evidence="4">SAM domain-containing protein</fullName>
    </recommendedName>
</protein>
<evidence type="ECO:0008006" key="4">
    <source>
        <dbReference type="Google" id="ProtNLM"/>
    </source>
</evidence>
<dbReference type="STRING" id="94130.A0A2Z6QU11"/>
<feature type="region of interest" description="Disordered" evidence="1">
    <location>
        <begin position="266"/>
        <end position="288"/>
    </location>
</feature>
<dbReference type="EMBL" id="BEXD01001214">
    <property type="protein sequence ID" value="GBB92955.1"/>
    <property type="molecule type" value="Genomic_DNA"/>
</dbReference>
<feature type="compositionally biased region" description="Acidic residues" evidence="1">
    <location>
        <begin position="278"/>
        <end position="288"/>
    </location>
</feature>
<gene>
    <name evidence="2" type="ORF">RclHR1_20900003</name>
</gene>
<evidence type="ECO:0000313" key="2">
    <source>
        <dbReference type="EMBL" id="GBB92955.1"/>
    </source>
</evidence>
<evidence type="ECO:0000256" key="1">
    <source>
        <dbReference type="SAM" id="MobiDB-lite"/>
    </source>
</evidence>
<dbReference type="Proteomes" id="UP000247702">
    <property type="component" value="Unassembled WGS sequence"/>
</dbReference>